<keyword evidence="1" id="KW-1133">Transmembrane helix</keyword>
<name>A0A0E9PA39_ANGAN</name>
<organism evidence="2">
    <name type="scientific">Anguilla anguilla</name>
    <name type="common">European freshwater eel</name>
    <name type="synonym">Muraena anguilla</name>
    <dbReference type="NCBI Taxonomy" id="7936"/>
    <lineage>
        <taxon>Eukaryota</taxon>
        <taxon>Metazoa</taxon>
        <taxon>Chordata</taxon>
        <taxon>Craniata</taxon>
        <taxon>Vertebrata</taxon>
        <taxon>Euteleostomi</taxon>
        <taxon>Actinopterygii</taxon>
        <taxon>Neopterygii</taxon>
        <taxon>Teleostei</taxon>
        <taxon>Anguilliformes</taxon>
        <taxon>Anguillidae</taxon>
        <taxon>Anguilla</taxon>
    </lineage>
</organism>
<evidence type="ECO:0000313" key="2">
    <source>
        <dbReference type="EMBL" id="JAH00920.1"/>
    </source>
</evidence>
<reference evidence="2" key="1">
    <citation type="submission" date="2014-11" db="EMBL/GenBank/DDBJ databases">
        <authorList>
            <person name="Amaro Gonzalez C."/>
        </authorList>
    </citation>
    <scope>NUCLEOTIDE SEQUENCE</scope>
</reference>
<feature type="transmembrane region" description="Helical" evidence="1">
    <location>
        <begin position="12"/>
        <end position="32"/>
    </location>
</feature>
<accession>A0A0E9PA39</accession>
<proteinExistence type="predicted"/>
<protein>
    <submittedName>
        <fullName evidence="2">Uncharacterized protein</fullName>
    </submittedName>
</protein>
<reference evidence="2" key="2">
    <citation type="journal article" date="2015" name="Fish Shellfish Immunol.">
        <title>Early steps in the European eel (Anguilla anguilla)-Vibrio vulnificus interaction in the gills: Role of the RtxA13 toxin.</title>
        <authorList>
            <person name="Callol A."/>
            <person name="Pajuelo D."/>
            <person name="Ebbesson L."/>
            <person name="Teles M."/>
            <person name="MacKenzie S."/>
            <person name="Amaro C."/>
        </authorList>
    </citation>
    <scope>NUCLEOTIDE SEQUENCE</scope>
</reference>
<dbReference type="AlphaFoldDB" id="A0A0E9PA39"/>
<evidence type="ECO:0000256" key="1">
    <source>
        <dbReference type="SAM" id="Phobius"/>
    </source>
</evidence>
<keyword evidence="1" id="KW-0472">Membrane</keyword>
<sequence length="49" mass="5550">MRSSVDSFHSSNCFVICGVFICVIWSCIHKAVQSRSADQDHSWHSAHNE</sequence>
<dbReference type="EMBL" id="GBXM01107657">
    <property type="protein sequence ID" value="JAH00920.1"/>
    <property type="molecule type" value="Transcribed_RNA"/>
</dbReference>
<keyword evidence="1" id="KW-0812">Transmembrane</keyword>